<evidence type="ECO:0000313" key="1">
    <source>
        <dbReference type="EMBL" id="VDO19799.1"/>
    </source>
</evidence>
<dbReference type="GO" id="GO:0003676">
    <property type="term" value="F:nucleic acid binding"/>
    <property type="evidence" value="ECO:0007669"/>
    <property type="project" value="InterPro"/>
</dbReference>
<dbReference type="InterPro" id="IPR036397">
    <property type="entry name" value="RNaseH_sf"/>
</dbReference>
<sequence length="57" mass="6628">MMQSKSDIHQKKAMLCCWWNPQGVLYHEFFEAGTAVTANIYAIQLQQLSEATQRKRP</sequence>
<organism evidence="1">
    <name type="scientific">Heligmosomoides polygyrus</name>
    <name type="common">Parasitic roundworm</name>
    <dbReference type="NCBI Taxonomy" id="6339"/>
    <lineage>
        <taxon>Eukaryota</taxon>
        <taxon>Metazoa</taxon>
        <taxon>Ecdysozoa</taxon>
        <taxon>Nematoda</taxon>
        <taxon>Chromadorea</taxon>
        <taxon>Rhabditida</taxon>
        <taxon>Rhabditina</taxon>
        <taxon>Rhabditomorpha</taxon>
        <taxon>Strongyloidea</taxon>
        <taxon>Heligmosomidae</taxon>
        <taxon>Heligmosomoides</taxon>
    </lineage>
</organism>
<name>A0A3P7THX8_HELPZ</name>
<dbReference type="Gene3D" id="3.30.420.10">
    <property type="entry name" value="Ribonuclease H-like superfamily/Ribonuclease H"/>
    <property type="match status" value="1"/>
</dbReference>
<reference evidence="1" key="1">
    <citation type="submission" date="2018-11" db="EMBL/GenBank/DDBJ databases">
        <authorList>
            <consortium name="Pathogen Informatics"/>
        </authorList>
    </citation>
    <scope>NUCLEOTIDE SEQUENCE [LARGE SCALE GENOMIC DNA]</scope>
</reference>
<proteinExistence type="predicted"/>
<accession>A0A3P7THX8</accession>
<dbReference type="EMBL" id="UZAH01001546">
    <property type="protein sequence ID" value="VDO19799.1"/>
    <property type="molecule type" value="Genomic_DNA"/>
</dbReference>
<dbReference type="Pfam" id="PF01359">
    <property type="entry name" value="Transposase_1"/>
    <property type="match status" value="1"/>
</dbReference>
<protein>
    <submittedName>
        <fullName evidence="1">Uncharacterized protein</fullName>
    </submittedName>
</protein>
<gene>
    <name evidence="1" type="ORF">HPBE_LOCUS1417</name>
</gene>
<dbReference type="InterPro" id="IPR001888">
    <property type="entry name" value="Transposase_1"/>
</dbReference>
<dbReference type="AlphaFoldDB" id="A0A3P7THX8"/>
<dbReference type="OrthoDB" id="5847583at2759"/>